<reference evidence="3" key="1">
    <citation type="submission" date="2016-06" db="EMBL/GenBank/DDBJ databases">
        <title>Draft Genome sequence of the fungus Inonotus baumii.</title>
        <authorList>
            <person name="Zhu H."/>
            <person name="Lin W."/>
        </authorList>
    </citation>
    <scope>NUCLEOTIDE SEQUENCE</scope>
    <source>
        <strain evidence="3">821</strain>
    </source>
</reference>
<evidence type="ECO:0000313" key="4">
    <source>
        <dbReference type="Proteomes" id="UP000757232"/>
    </source>
</evidence>
<dbReference type="Pfam" id="PF03732">
    <property type="entry name" value="Retrotrans_gag"/>
    <property type="match status" value="1"/>
</dbReference>
<dbReference type="Proteomes" id="UP000757232">
    <property type="component" value="Unassembled WGS sequence"/>
</dbReference>
<gene>
    <name evidence="3" type="ORF">A7U60_g3050</name>
</gene>
<evidence type="ECO:0000259" key="2">
    <source>
        <dbReference type="Pfam" id="PF03732"/>
    </source>
</evidence>
<evidence type="ECO:0000256" key="1">
    <source>
        <dbReference type="SAM" id="MobiDB-lite"/>
    </source>
</evidence>
<feature type="domain" description="Retrotransposon gag" evidence="2">
    <location>
        <begin position="119"/>
        <end position="214"/>
    </location>
</feature>
<proteinExistence type="predicted"/>
<dbReference type="EMBL" id="LNZH02000149">
    <property type="protein sequence ID" value="OCB89789.1"/>
    <property type="molecule type" value="Genomic_DNA"/>
</dbReference>
<sequence length="315" mass="35358">MSAPPIAPLLSFTEPREPAPLVPTDEEEEDEEGEQEMSLSKESITDLATAIALALQAAGEGTGQGSKSNKVHVAKPQDFDGEHGYVDFKRKLRLYVYVSESKFRTSKAKIMFALSYMKSGAAASWAESYTSGAIDEHGRIAFKDTWDAFLKKLDTSFDDLARSQKAFERLDAMYQGDLNADEFFNKFDICRVDARLATEAHDEWLMSRLKRALNPKVVEGIMRLPNEPTTYEEFKKAAVKVDRVERQIRDLMAEHRRKMISSMIMKLAPPPLKRPTPPQQAACPFAPPAQDRHDATRVMYGGLGRPLHPGMPPRP</sequence>
<keyword evidence="4" id="KW-1185">Reference proteome</keyword>
<dbReference type="OrthoDB" id="2681631at2759"/>
<accession>A0A9Q5I1H4</accession>
<feature type="region of interest" description="Disordered" evidence="1">
    <location>
        <begin position="1"/>
        <end position="41"/>
    </location>
</feature>
<name>A0A9Q5I1H4_SANBA</name>
<dbReference type="InterPro" id="IPR005162">
    <property type="entry name" value="Retrotrans_gag_dom"/>
</dbReference>
<feature type="compositionally biased region" description="Acidic residues" evidence="1">
    <location>
        <begin position="24"/>
        <end position="35"/>
    </location>
</feature>
<protein>
    <recommendedName>
        <fullName evidence="2">Retrotransposon gag domain-containing protein</fullName>
    </recommendedName>
</protein>
<comment type="caution">
    <text evidence="3">The sequence shown here is derived from an EMBL/GenBank/DDBJ whole genome shotgun (WGS) entry which is preliminary data.</text>
</comment>
<feature type="region of interest" description="Disordered" evidence="1">
    <location>
        <begin position="272"/>
        <end position="291"/>
    </location>
</feature>
<evidence type="ECO:0000313" key="3">
    <source>
        <dbReference type="EMBL" id="OCB89789.1"/>
    </source>
</evidence>
<organism evidence="3 4">
    <name type="scientific">Sanghuangporus baumii</name>
    <name type="common">Phellinus baumii</name>
    <dbReference type="NCBI Taxonomy" id="108892"/>
    <lineage>
        <taxon>Eukaryota</taxon>
        <taxon>Fungi</taxon>
        <taxon>Dikarya</taxon>
        <taxon>Basidiomycota</taxon>
        <taxon>Agaricomycotina</taxon>
        <taxon>Agaricomycetes</taxon>
        <taxon>Hymenochaetales</taxon>
        <taxon>Hymenochaetaceae</taxon>
        <taxon>Sanghuangporus</taxon>
    </lineage>
</organism>
<dbReference type="AlphaFoldDB" id="A0A9Q5I1H4"/>